<protein>
    <submittedName>
        <fullName evidence="2">Uncharacterized protein</fullName>
    </submittedName>
</protein>
<evidence type="ECO:0000313" key="3">
    <source>
        <dbReference type="Proteomes" id="UP000299102"/>
    </source>
</evidence>
<accession>A0A4C1WYS6</accession>
<dbReference type="EMBL" id="BGZK01000664">
    <property type="protein sequence ID" value="GBP55277.1"/>
    <property type="molecule type" value="Genomic_DNA"/>
</dbReference>
<gene>
    <name evidence="2" type="ORF">EVAR_24473_1</name>
</gene>
<name>A0A4C1WYS6_EUMVA</name>
<organism evidence="2 3">
    <name type="scientific">Eumeta variegata</name>
    <name type="common">Bagworm moth</name>
    <name type="synonym">Eumeta japonica</name>
    <dbReference type="NCBI Taxonomy" id="151549"/>
    <lineage>
        <taxon>Eukaryota</taxon>
        <taxon>Metazoa</taxon>
        <taxon>Ecdysozoa</taxon>
        <taxon>Arthropoda</taxon>
        <taxon>Hexapoda</taxon>
        <taxon>Insecta</taxon>
        <taxon>Pterygota</taxon>
        <taxon>Neoptera</taxon>
        <taxon>Endopterygota</taxon>
        <taxon>Lepidoptera</taxon>
        <taxon>Glossata</taxon>
        <taxon>Ditrysia</taxon>
        <taxon>Tineoidea</taxon>
        <taxon>Psychidae</taxon>
        <taxon>Oiketicinae</taxon>
        <taxon>Eumeta</taxon>
    </lineage>
</organism>
<evidence type="ECO:0000313" key="2">
    <source>
        <dbReference type="EMBL" id="GBP55277.1"/>
    </source>
</evidence>
<proteinExistence type="predicted"/>
<evidence type="ECO:0000256" key="1">
    <source>
        <dbReference type="SAM" id="MobiDB-lite"/>
    </source>
</evidence>
<reference evidence="2 3" key="1">
    <citation type="journal article" date="2019" name="Commun. Biol.">
        <title>The bagworm genome reveals a unique fibroin gene that provides high tensile strength.</title>
        <authorList>
            <person name="Kono N."/>
            <person name="Nakamura H."/>
            <person name="Ohtoshi R."/>
            <person name="Tomita M."/>
            <person name="Numata K."/>
            <person name="Arakawa K."/>
        </authorList>
    </citation>
    <scope>NUCLEOTIDE SEQUENCE [LARGE SCALE GENOMIC DNA]</scope>
</reference>
<comment type="caution">
    <text evidence="2">The sequence shown here is derived from an EMBL/GenBank/DDBJ whole genome shotgun (WGS) entry which is preliminary data.</text>
</comment>
<sequence>MPPTPTTIFNLYTRYSNRIKRVEPPSGAPSTPARVNDFGPPGNALAARARNYGPIFFLSDRSACTPVPTTDTRTRFVGRRRRRHHDRFLDLT</sequence>
<keyword evidence="3" id="KW-1185">Reference proteome</keyword>
<dbReference type="Proteomes" id="UP000299102">
    <property type="component" value="Unassembled WGS sequence"/>
</dbReference>
<dbReference type="AlphaFoldDB" id="A0A4C1WYS6"/>
<feature type="region of interest" description="Disordered" evidence="1">
    <location>
        <begin position="21"/>
        <end position="41"/>
    </location>
</feature>